<dbReference type="GO" id="GO:0006085">
    <property type="term" value="P:acetyl-CoA biosynthetic process"/>
    <property type="evidence" value="ECO:0007669"/>
    <property type="project" value="UniProtKB-UniRule"/>
</dbReference>
<comment type="catalytic activity">
    <reaction evidence="5">
        <text>acetate + ATP = acetyl phosphate + ADP</text>
        <dbReference type="Rhea" id="RHEA:11352"/>
        <dbReference type="ChEBI" id="CHEBI:22191"/>
        <dbReference type="ChEBI" id="CHEBI:30089"/>
        <dbReference type="ChEBI" id="CHEBI:30616"/>
        <dbReference type="ChEBI" id="CHEBI:456216"/>
        <dbReference type="EC" id="2.7.2.1"/>
    </reaction>
</comment>
<evidence type="ECO:0000256" key="4">
    <source>
        <dbReference type="ARBA" id="ARBA00022840"/>
    </source>
</evidence>
<comment type="similarity">
    <text evidence="5">Belongs to the acetokinase family.</text>
</comment>
<dbReference type="PANTHER" id="PTHR21060">
    <property type="entry name" value="ACETATE KINASE"/>
    <property type="match status" value="1"/>
</dbReference>
<dbReference type="InterPro" id="IPR043129">
    <property type="entry name" value="ATPase_NBD"/>
</dbReference>
<dbReference type="Proteomes" id="UP001274830">
    <property type="component" value="Unassembled WGS sequence"/>
</dbReference>
<dbReference type="InterPro" id="IPR000890">
    <property type="entry name" value="Aliphatic_acid_kin_short-chain"/>
</dbReference>
<evidence type="ECO:0000256" key="5">
    <source>
        <dbReference type="HAMAP-Rule" id="MF_03131"/>
    </source>
</evidence>
<feature type="binding site" evidence="5">
    <location>
        <position position="93"/>
    </location>
    <ligand>
        <name>substrate</name>
    </ligand>
</feature>
<feature type="binding site" evidence="5">
    <location>
        <position position="396"/>
    </location>
    <ligand>
        <name>Mg(2+)</name>
        <dbReference type="ChEBI" id="CHEBI:18420"/>
    </ligand>
</feature>
<dbReference type="Pfam" id="PF00871">
    <property type="entry name" value="Acetate_kinase"/>
    <property type="match status" value="1"/>
</dbReference>
<dbReference type="GO" id="GO:0005524">
    <property type="term" value="F:ATP binding"/>
    <property type="evidence" value="ECO:0007669"/>
    <property type="project" value="UniProtKB-KW"/>
</dbReference>
<reference evidence="6" key="1">
    <citation type="submission" date="2023-07" db="EMBL/GenBank/DDBJ databases">
        <title>Black Yeasts Isolated from many extreme environments.</title>
        <authorList>
            <person name="Coleine C."/>
            <person name="Stajich J.E."/>
            <person name="Selbmann L."/>
        </authorList>
    </citation>
    <scope>NUCLEOTIDE SEQUENCE</scope>
    <source>
        <strain evidence="6">CCFEE 5485</strain>
    </source>
</reference>
<keyword evidence="1 5" id="KW-0808">Transferase</keyword>
<dbReference type="GO" id="GO:0000287">
    <property type="term" value="F:magnesium ion binding"/>
    <property type="evidence" value="ECO:0007669"/>
    <property type="project" value="UniProtKB-UniRule"/>
</dbReference>
<feature type="site" description="Transition state stabilizer" evidence="5">
    <location>
        <position position="181"/>
    </location>
</feature>
<name>A0AAE0WQN5_9PEZI</name>
<comment type="caution">
    <text evidence="6">The sequence shown here is derived from an EMBL/GenBank/DDBJ whole genome shotgun (WGS) entry which is preliminary data.</text>
</comment>
<dbReference type="GO" id="GO:0006083">
    <property type="term" value="P:acetate metabolic process"/>
    <property type="evidence" value="ECO:0007669"/>
    <property type="project" value="TreeGrafter"/>
</dbReference>
<dbReference type="SUPFAM" id="SSF53067">
    <property type="entry name" value="Actin-like ATPase domain"/>
    <property type="match status" value="2"/>
</dbReference>
<dbReference type="EC" id="2.7.2.1" evidence="5"/>
<organism evidence="6 7">
    <name type="scientific">Recurvomyces mirabilis</name>
    <dbReference type="NCBI Taxonomy" id="574656"/>
    <lineage>
        <taxon>Eukaryota</taxon>
        <taxon>Fungi</taxon>
        <taxon>Dikarya</taxon>
        <taxon>Ascomycota</taxon>
        <taxon>Pezizomycotina</taxon>
        <taxon>Dothideomycetes</taxon>
        <taxon>Dothideomycetidae</taxon>
        <taxon>Mycosphaerellales</taxon>
        <taxon>Teratosphaeriaceae</taxon>
        <taxon>Recurvomyces</taxon>
    </lineage>
</organism>
<comment type="pathway">
    <text evidence="5">Metabolic intermediate biosynthesis; acetyl-CoA biosynthesis; acetyl-CoA from acetate: step 1/2.</text>
</comment>
<dbReference type="GO" id="GO:0008776">
    <property type="term" value="F:acetate kinase activity"/>
    <property type="evidence" value="ECO:0007669"/>
    <property type="project" value="UniProtKB-UniRule"/>
</dbReference>
<feature type="binding site" evidence="5">
    <location>
        <position position="10"/>
    </location>
    <ligand>
        <name>Mg(2+)</name>
        <dbReference type="ChEBI" id="CHEBI:18420"/>
    </ligand>
</feature>
<evidence type="ECO:0000313" key="7">
    <source>
        <dbReference type="Proteomes" id="UP001274830"/>
    </source>
</evidence>
<comment type="cofactor">
    <cofactor evidence="5">
        <name>Mg(2+)</name>
        <dbReference type="ChEBI" id="CHEBI:18420"/>
    </cofactor>
</comment>
<dbReference type="AlphaFoldDB" id="A0AAE0WQN5"/>
<gene>
    <name evidence="6" type="ORF">LTR78_003890</name>
</gene>
<feature type="binding site" evidence="5">
    <location>
        <position position="17"/>
    </location>
    <ligand>
        <name>ATP</name>
        <dbReference type="ChEBI" id="CHEBI:30616"/>
    </ligand>
</feature>
<evidence type="ECO:0000256" key="2">
    <source>
        <dbReference type="ARBA" id="ARBA00022741"/>
    </source>
</evidence>
<evidence type="ECO:0000256" key="3">
    <source>
        <dbReference type="ARBA" id="ARBA00022777"/>
    </source>
</evidence>
<dbReference type="PRINTS" id="PR00471">
    <property type="entry name" value="ACETATEKNASE"/>
</dbReference>
<dbReference type="PROSITE" id="PS01076">
    <property type="entry name" value="ACETATE_KINASE_2"/>
    <property type="match status" value="1"/>
</dbReference>
<evidence type="ECO:0000256" key="1">
    <source>
        <dbReference type="ARBA" id="ARBA00022679"/>
    </source>
</evidence>
<dbReference type="NCBIfam" id="TIGR00016">
    <property type="entry name" value="ackA"/>
    <property type="match status" value="1"/>
</dbReference>
<dbReference type="EMBL" id="JAUTXT010000011">
    <property type="protein sequence ID" value="KAK3676140.1"/>
    <property type="molecule type" value="Genomic_DNA"/>
</dbReference>
<dbReference type="HAMAP" id="MF_00020">
    <property type="entry name" value="Acetate_kinase"/>
    <property type="match status" value="1"/>
</dbReference>
<keyword evidence="7" id="KW-1185">Reference proteome</keyword>
<comment type="caution">
    <text evidence="5">Lacks conserved residue(s) required for the propagation of feature annotation.</text>
</comment>
<dbReference type="Gene3D" id="3.30.420.40">
    <property type="match status" value="2"/>
</dbReference>
<accession>A0AAE0WQN5</accession>
<keyword evidence="3 5" id="KW-0418">Kinase</keyword>
<keyword evidence="4 5" id="KW-0067">ATP-binding</keyword>
<keyword evidence="5" id="KW-0479">Metal-binding</keyword>
<dbReference type="PROSITE" id="PS01075">
    <property type="entry name" value="ACETATE_KINASE_1"/>
    <property type="match status" value="1"/>
</dbReference>
<dbReference type="InterPro" id="IPR004372">
    <property type="entry name" value="Ac/propionate_kinase"/>
</dbReference>
<keyword evidence="2 5" id="KW-0547">Nucleotide-binding</keyword>
<feature type="active site" description="Proton donor/acceptor" evidence="5">
    <location>
        <position position="149"/>
    </location>
</feature>
<feature type="binding site" evidence="5">
    <location>
        <begin position="209"/>
        <end position="213"/>
    </location>
    <ligand>
        <name>ATP</name>
        <dbReference type="ChEBI" id="CHEBI:30616"/>
    </ligand>
</feature>
<protein>
    <recommendedName>
        <fullName evidence="5">Probable acetate kinase</fullName>
        <ecNumber evidence="5">2.7.2.1</ecNumber>
    </recommendedName>
    <alternativeName>
        <fullName evidence="5">Acetokinase</fullName>
    </alternativeName>
</protein>
<feature type="site" description="Transition state stabilizer" evidence="5">
    <location>
        <position position="242"/>
    </location>
</feature>
<keyword evidence="5" id="KW-0460">Magnesium</keyword>
<dbReference type="PANTHER" id="PTHR21060:SF15">
    <property type="entry name" value="ACETATE KINASE-RELATED"/>
    <property type="match status" value="1"/>
</dbReference>
<sequence>MSNKIILAINAGSSSVKTSVFSYTSGGRLTAPPATLKYDRGDKHIKDKELSESDIDPKNAQEGAYEYILKTLTEDEGLTELKHADDIEFVCHRVVHGGDYDKPVRMDKDTYEHLEALSDLAPLHNAGALEIVKAVHEKSPKATNIAFFDNAFHQTLPAATRTYAIDQDVAKKNKLRKYGFHGLSYAFITSAVASHLNKSADDLNIIALHLGSGASACCIQGGKSIDTSMGLTPLAGLPGATRSGSLDPSLIFHFTHDAGKLSHGSSKDLHITTAEEILNKKSGWKALTGTTDFGVISKKAFEGDEKCKLAFDIFINRITDFVAAYYVKLGGKVDALVFAGGIGEKGSQLREAVVEKVACLGFGLDAAKNAKPGEQVVVEIGKEGFNHKVLVCQTDEQTEMARQCAIGAEQLKRPS</sequence>
<evidence type="ECO:0000313" key="6">
    <source>
        <dbReference type="EMBL" id="KAK3676140.1"/>
    </source>
</evidence>
<dbReference type="InterPro" id="IPR023865">
    <property type="entry name" value="Aliphatic_acid_kinase_CS"/>
</dbReference>
<dbReference type="PIRSF" id="PIRSF000722">
    <property type="entry name" value="Acetate_prop_kin"/>
    <property type="match status" value="1"/>
</dbReference>
<proteinExistence type="inferred from homology"/>